<comment type="caution">
    <text evidence="1">The sequence shown here is derived from an EMBL/GenBank/DDBJ whole genome shotgun (WGS) entry which is preliminary data.</text>
</comment>
<gene>
    <name evidence="1" type="ORF">QBC46DRAFT_442763</name>
</gene>
<dbReference type="AlphaFoldDB" id="A0AAN6S1G5"/>
<name>A0AAN6S1G5_9PEZI</name>
<dbReference type="EMBL" id="MU853847">
    <property type="protein sequence ID" value="KAK3937682.1"/>
    <property type="molecule type" value="Genomic_DNA"/>
</dbReference>
<reference evidence="2" key="1">
    <citation type="journal article" date="2023" name="Mol. Phylogenet. Evol.">
        <title>Genome-scale phylogeny and comparative genomics of the fungal order Sordariales.</title>
        <authorList>
            <person name="Hensen N."/>
            <person name="Bonometti L."/>
            <person name="Westerberg I."/>
            <person name="Brannstrom I.O."/>
            <person name="Guillou S."/>
            <person name="Cros-Aarteil S."/>
            <person name="Calhoun S."/>
            <person name="Haridas S."/>
            <person name="Kuo A."/>
            <person name="Mondo S."/>
            <person name="Pangilinan J."/>
            <person name="Riley R."/>
            <person name="LaButti K."/>
            <person name="Andreopoulos B."/>
            <person name="Lipzen A."/>
            <person name="Chen C."/>
            <person name="Yan M."/>
            <person name="Daum C."/>
            <person name="Ng V."/>
            <person name="Clum A."/>
            <person name="Steindorff A."/>
            <person name="Ohm R.A."/>
            <person name="Martin F."/>
            <person name="Silar P."/>
            <person name="Natvig D.O."/>
            <person name="Lalanne C."/>
            <person name="Gautier V."/>
            <person name="Ament-Velasquez S.L."/>
            <person name="Kruys A."/>
            <person name="Hutchinson M.I."/>
            <person name="Powell A.J."/>
            <person name="Barry K."/>
            <person name="Miller A.N."/>
            <person name="Grigoriev I.V."/>
            <person name="Debuchy R."/>
            <person name="Gladieux P."/>
            <person name="Hiltunen Thoren M."/>
            <person name="Johannesson H."/>
        </authorList>
    </citation>
    <scope>NUCLEOTIDE SEQUENCE [LARGE SCALE GENOMIC DNA]</scope>
    <source>
        <strain evidence="2">CBS 340.73</strain>
    </source>
</reference>
<dbReference type="Gene3D" id="3.40.630.30">
    <property type="match status" value="1"/>
</dbReference>
<keyword evidence="2" id="KW-1185">Reference proteome</keyword>
<dbReference type="Proteomes" id="UP001303473">
    <property type="component" value="Unassembled WGS sequence"/>
</dbReference>
<protein>
    <submittedName>
        <fullName evidence="1">Uncharacterized protein</fullName>
    </submittedName>
</protein>
<evidence type="ECO:0000313" key="1">
    <source>
        <dbReference type="EMBL" id="KAK3937682.1"/>
    </source>
</evidence>
<proteinExistence type="predicted"/>
<accession>A0AAN6S1G5</accession>
<organism evidence="1 2">
    <name type="scientific">Diplogelasinospora grovesii</name>
    <dbReference type="NCBI Taxonomy" id="303347"/>
    <lineage>
        <taxon>Eukaryota</taxon>
        <taxon>Fungi</taxon>
        <taxon>Dikarya</taxon>
        <taxon>Ascomycota</taxon>
        <taxon>Pezizomycotina</taxon>
        <taxon>Sordariomycetes</taxon>
        <taxon>Sordariomycetidae</taxon>
        <taxon>Sordariales</taxon>
        <taxon>Diplogelasinosporaceae</taxon>
        <taxon>Diplogelasinospora</taxon>
    </lineage>
</organism>
<evidence type="ECO:0000313" key="2">
    <source>
        <dbReference type="Proteomes" id="UP001303473"/>
    </source>
</evidence>
<sequence length="90" mass="10246">MTAPVVFSPTKHMHVKPHLAALHSRCITGDHTIATLLPPLNSDKLLNYWKTRIDEVESDQRIILMLTKEPQLGKFELMGMVSLLTFFMSL</sequence>